<dbReference type="EMBL" id="JH659331">
    <property type="protein sequence ID" value="EXK41262.1"/>
    <property type="molecule type" value="Genomic_DNA"/>
</dbReference>
<feature type="compositionally biased region" description="Polar residues" evidence="1">
    <location>
        <begin position="1"/>
        <end position="10"/>
    </location>
</feature>
<dbReference type="HOGENOM" id="CLU_035736_0_0_1"/>
<feature type="compositionally biased region" description="Polar residues" evidence="1">
    <location>
        <begin position="152"/>
        <end position="173"/>
    </location>
</feature>
<feature type="compositionally biased region" description="Low complexity" evidence="1">
    <location>
        <begin position="199"/>
        <end position="214"/>
    </location>
</feature>
<reference evidence="2" key="1">
    <citation type="submission" date="2012-04" db="EMBL/GenBank/DDBJ databases">
        <title>The Genome Sequence of Fusarium oxysporum melonis.</title>
        <authorList>
            <consortium name="The Broad Institute Genome Sequencing Platform"/>
            <person name="Ma L.-J."/>
            <person name="Gale L.R."/>
            <person name="Schwartz D.C."/>
            <person name="Zhou S."/>
            <person name="Corby-Kistler H."/>
            <person name="Young S.K."/>
            <person name="Zeng Q."/>
            <person name="Gargeya S."/>
            <person name="Fitzgerald M."/>
            <person name="Haas B."/>
            <person name="Abouelleil A."/>
            <person name="Alvarado L."/>
            <person name="Arachchi H.M."/>
            <person name="Berlin A."/>
            <person name="Brown A."/>
            <person name="Chapman S.B."/>
            <person name="Chen Z."/>
            <person name="Dunbar C."/>
            <person name="Freedman E."/>
            <person name="Gearin G."/>
            <person name="Goldberg J."/>
            <person name="Griggs A."/>
            <person name="Gujja S."/>
            <person name="Heiman D."/>
            <person name="Howarth C."/>
            <person name="Larson L."/>
            <person name="Lui A."/>
            <person name="MacDonald P.J.P."/>
            <person name="Montmayeur A."/>
            <person name="Murphy C."/>
            <person name="Neiman D."/>
            <person name="Pearson M."/>
            <person name="Priest M."/>
            <person name="Roberts A."/>
            <person name="Saif S."/>
            <person name="Shea T."/>
            <person name="Shenoy N."/>
            <person name="Sisk P."/>
            <person name="Stolte C."/>
            <person name="Sykes S."/>
            <person name="Wortman J."/>
            <person name="Nusbaum C."/>
            <person name="Birren B."/>
        </authorList>
    </citation>
    <scope>NUCLEOTIDE SEQUENCE</scope>
    <source>
        <strain evidence="2">26406</strain>
    </source>
</reference>
<evidence type="ECO:0000256" key="1">
    <source>
        <dbReference type="SAM" id="MobiDB-lite"/>
    </source>
</evidence>
<name>X0AK62_FUSOX</name>
<dbReference type="VEuPathDB" id="FungiDB:FOMG_04745"/>
<proteinExistence type="predicted"/>
<feature type="compositionally biased region" description="Basic and acidic residues" evidence="1">
    <location>
        <begin position="184"/>
        <end position="195"/>
    </location>
</feature>
<dbReference type="OrthoDB" id="2247093at2759"/>
<accession>X0AK62</accession>
<dbReference type="Proteomes" id="UP000030703">
    <property type="component" value="Unassembled WGS sequence"/>
</dbReference>
<reference evidence="2" key="2">
    <citation type="submission" date="2012-05" db="EMBL/GenBank/DDBJ databases">
        <title>Annotation of the Genome Sequence of Fusarium oxysporum f. sp. melonis 26406.</title>
        <authorList>
            <consortium name="The Broad Institute Genomics Platform"/>
            <person name="Ma L.-J."/>
            <person name="Corby-Kistler H."/>
            <person name="Broz K."/>
            <person name="Gale L.R."/>
            <person name="Jonkers W."/>
            <person name="O'Donnell K."/>
            <person name="Ploetz R."/>
            <person name="Steinberg C."/>
            <person name="Schwartz D.C."/>
            <person name="VanEtten H."/>
            <person name="Zhou S."/>
            <person name="Young S.K."/>
            <person name="Zeng Q."/>
            <person name="Gargeya S."/>
            <person name="Fitzgerald M."/>
            <person name="Abouelleil A."/>
            <person name="Alvarado L."/>
            <person name="Chapman S.B."/>
            <person name="Gainer-Dewar J."/>
            <person name="Goldberg J."/>
            <person name="Griggs A."/>
            <person name="Gujja S."/>
            <person name="Hansen M."/>
            <person name="Howarth C."/>
            <person name="Imamovic A."/>
            <person name="Ireland A."/>
            <person name="Larimer J."/>
            <person name="McCowan C."/>
            <person name="Murphy C."/>
            <person name="Pearson M."/>
            <person name="Poon T.W."/>
            <person name="Priest M."/>
            <person name="Roberts A."/>
            <person name="Saif S."/>
            <person name="Shea T."/>
            <person name="Sykes S."/>
            <person name="Wortman J."/>
            <person name="Nusbaum C."/>
            <person name="Birren B."/>
        </authorList>
    </citation>
    <scope>NUCLEOTIDE SEQUENCE</scope>
    <source>
        <strain evidence="2">26406</strain>
    </source>
</reference>
<sequence length="293" mass="30636">MSHTGPASQHASRRSSRSPLGDDQVSPPSVRHRQLGDRDLRQDVSNVPYTNGEERLQQVPQKTLGVHNILNPMEPRLLASGGNGHLPPAARPSESATPGQTVGSISGSFAGARAFPPAQPASISLPDRNRLRDIVAQTPSISGLAAGPPSPTISTSNSYAETGSLASGPSGSMSYGDVLANERPAQRRRTDDHPEYSLPPYGSPASGHPSASPSGLPPMPMSGYGGPSRPSSAASSASGERLPPLRVMEGRPPTGPPPGPGVQEQDPRTGQWVPVQPRVPETGWATRDTHRRA</sequence>
<evidence type="ECO:0000313" key="2">
    <source>
        <dbReference type="EMBL" id="EXK41262.1"/>
    </source>
</evidence>
<organism evidence="2">
    <name type="scientific">Fusarium oxysporum f. sp. melonis 26406</name>
    <dbReference type="NCBI Taxonomy" id="1089452"/>
    <lineage>
        <taxon>Eukaryota</taxon>
        <taxon>Fungi</taxon>
        <taxon>Dikarya</taxon>
        <taxon>Ascomycota</taxon>
        <taxon>Pezizomycotina</taxon>
        <taxon>Sordariomycetes</taxon>
        <taxon>Hypocreomycetidae</taxon>
        <taxon>Hypocreales</taxon>
        <taxon>Nectriaceae</taxon>
        <taxon>Fusarium</taxon>
        <taxon>Fusarium oxysporum species complex</taxon>
    </lineage>
</organism>
<protein>
    <submittedName>
        <fullName evidence="2">Uncharacterized protein</fullName>
    </submittedName>
</protein>
<feature type="compositionally biased region" description="Low complexity" evidence="1">
    <location>
        <begin position="227"/>
        <end position="239"/>
    </location>
</feature>
<feature type="compositionally biased region" description="Polar residues" evidence="1">
    <location>
        <begin position="94"/>
        <end position="107"/>
    </location>
</feature>
<dbReference type="AlphaFoldDB" id="X0AK62"/>
<feature type="region of interest" description="Disordered" evidence="1">
    <location>
        <begin position="1"/>
        <end position="293"/>
    </location>
</feature>
<gene>
    <name evidence="2" type="ORF">FOMG_04745</name>
</gene>